<dbReference type="InterPro" id="IPR012524">
    <property type="entry name" value="Abaecin_antimicrobial_peptide"/>
</dbReference>
<protein>
    <recommendedName>
        <fullName evidence="4">Abaecin</fullName>
    </recommendedName>
</protein>
<keyword evidence="1" id="KW-0472">Membrane</keyword>
<evidence type="ECO:0000313" key="3">
    <source>
        <dbReference type="Proteomes" id="UP001430953"/>
    </source>
</evidence>
<keyword evidence="3" id="KW-1185">Reference proteome</keyword>
<organism evidence="2 3">
    <name type="scientific">Cardiocondyla obscurior</name>
    <dbReference type="NCBI Taxonomy" id="286306"/>
    <lineage>
        <taxon>Eukaryota</taxon>
        <taxon>Metazoa</taxon>
        <taxon>Ecdysozoa</taxon>
        <taxon>Arthropoda</taxon>
        <taxon>Hexapoda</taxon>
        <taxon>Insecta</taxon>
        <taxon>Pterygota</taxon>
        <taxon>Neoptera</taxon>
        <taxon>Endopterygota</taxon>
        <taxon>Hymenoptera</taxon>
        <taxon>Apocrita</taxon>
        <taxon>Aculeata</taxon>
        <taxon>Formicoidea</taxon>
        <taxon>Formicidae</taxon>
        <taxon>Myrmicinae</taxon>
        <taxon>Cardiocondyla</taxon>
    </lineage>
</organism>
<dbReference type="AlphaFoldDB" id="A0AAW2F504"/>
<evidence type="ECO:0000313" key="2">
    <source>
        <dbReference type="EMBL" id="KAL0110300.1"/>
    </source>
</evidence>
<gene>
    <name evidence="2" type="ORF">PUN28_013744</name>
</gene>
<dbReference type="Proteomes" id="UP001430953">
    <property type="component" value="Unassembled WGS sequence"/>
</dbReference>
<dbReference type="EMBL" id="JADYXP020000014">
    <property type="protein sequence ID" value="KAL0110300.1"/>
    <property type="molecule type" value="Genomic_DNA"/>
</dbReference>
<reference evidence="2 3" key="1">
    <citation type="submission" date="2023-03" db="EMBL/GenBank/DDBJ databases">
        <title>High recombination rates correlate with genetic variation in Cardiocondyla obscurior ants.</title>
        <authorList>
            <person name="Errbii M."/>
        </authorList>
    </citation>
    <scope>NUCLEOTIDE SEQUENCE [LARGE SCALE GENOMIC DNA]</scope>
    <source>
        <strain evidence="2">Alpha-2009</strain>
        <tissue evidence="2">Whole body</tissue>
    </source>
</reference>
<name>A0AAW2F504_9HYME</name>
<proteinExistence type="predicted"/>
<evidence type="ECO:0000256" key="1">
    <source>
        <dbReference type="SAM" id="Phobius"/>
    </source>
</evidence>
<keyword evidence="1" id="KW-1133">Transmembrane helix</keyword>
<feature type="transmembrane region" description="Helical" evidence="1">
    <location>
        <begin position="29"/>
        <end position="46"/>
    </location>
</feature>
<sequence>MIYGYSLNVCEVEETSSKQKNYIKRNMKLHLFIFTLLLAAIVVLAYQPPVRKPPPGGWKPFPTFPGHGPFNPKIKFPY</sequence>
<accession>A0AAW2F504</accession>
<dbReference type="GO" id="GO:0005576">
    <property type="term" value="C:extracellular region"/>
    <property type="evidence" value="ECO:0007669"/>
    <property type="project" value="InterPro"/>
</dbReference>
<dbReference type="Pfam" id="PF08026">
    <property type="entry name" value="Antimicrobial_5"/>
    <property type="match status" value="1"/>
</dbReference>
<keyword evidence="1" id="KW-0812">Transmembrane</keyword>
<evidence type="ECO:0008006" key="4">
    <source>
        <dbReference type="Google" id="ProtNLM"/>
    </source>
</evidence>
<dbReference type="GO" id="GO:0042381">
    <property type="term" value="P:hemolymph coagulation"/>
    <property type="evidence" value="ECO:0007669"/>
    <property type="project" value="InterPro"/>
</dbReference>
<comment type="caution">
    <text evidence="2">The sequence shown here is derived from an EMBL/GenBank/DDBJ whole genome shotgun (WGS) entry which is preliminary data.</text>
</comment>